<dbReference type="SUPFAM" id="SSF56784">
    <property type="entry name" value="HAD-like"/>
    <property type="match status" value="1"/>
</dbReference>
<reference evidence="1" key="1">
    <citation type="submission" date="2020-11" db="EMBL/GenBank/DDBJ databases">
        <title>Multidrug resistant novel bacterium Savagea serpentis sp. nov., isolated from the scats of a vine snake (Ahaetulla nasuta).</title>
        <authorList>
            <person name="Venkata Ramana V."/>
            <person name="Vikas Patil S."/>
            <person name="Yogita Lugani V."/>
        </authorList>
    </citation>
    <scope>NUCLEOTIDE SEQUENCE</scope>
    <source>
        <strain evidence="1">SN6</strain>
    </source>
</reference>
<name>A0A8J7KHL8_9BACL</name>
<comment type="caution">
    <text evidence="1">The sequence shown here is derived from an EMBL/GenBank/DDBJ whole genome shotgun (WGS) entry which is preliminary data.</text>
</comment>
<dbReference type="GO" id="GO:0005829">
    <property type="term" value="C:cytosol"/>
    <property type="evidence" value="ECO:0007669"/>
    <property type="project" value="TreeGrafter"/>
</dbReference>
<dbReference type="InterPro" id="IPR023214">
    <property type="entry name" value="HAD_sf"/>
</dbReference>
<dbReference type="Gene3D" id="3.40.50.1000">
    <property type="entry name" value="HAD superfamily/HAD-like"/>
    <property type="match status" value="1"/>
</dbReference>
<dbReference type="CDD" id="cd02616">
    <property type="entry name" value="HAD_PPase"/>
    <property type="match status" value="1"/>
</dbReference>
<dbReference type="PRINTS" id="PR00413">
    <property type="entry name" value="HADHALOGNASE"/>
</dbReference>
<dbReference type="NCBIfam" id="TIGR01549">
    <property type="entry name" value="HAD-SF-IA-v1"/>
    <property type="match status" value="1"/>
</dbReference>
<dbReference type="GO" id="GO:0008967">
    <property type="term" value="F:phosphoglycolate phosphatase activity"/>
    <property type="evidence" value="ECO:0007669"/>
    <property type="project" value="TreeGrafter"/>
</dbReference>
<dbReference type="PANTHER" id="PTHR43434:SF26">
    <property type="entry name" value="PYROPHOSPHATASE PPAX"/>
    <property type="match status" value="1"/>
</dbReference>
<dbReference type="EMBL" id="JADKPV010000003">
    <property type="protein sequence ID" value="MBF4501238.1"/>
    <property type="molecule type" value="Genomic_DNA"/>
</dbReference>
<dbReference type="FunFam" id="3.40.50.1000:FF:000022">
    <property type="entry name" value="Phosphoglycolate phosphatase"/>
    <property type="match status" value="1"/>
</dbReference>
<dbReference type="AlphaFoldDB" id="A0A8J7KHL8"/>
<dbReference type="PANTHER" id="PTHR43434">
    <property type="entry name" value="PHOSPHOGLYCOLATE PHOSPHATASE"/>
    <property type="match status" value="1"/>
</dbReference>
<dbReference type="EC" id="3.6.1.1" evidence="1"/>
<dbReference type="InterPro" id="IPR041492">
    <property type="entry name" value="HAD_2"/>
</dbReference>
<protein>
    <submittedName>
        <fullName evidence="1">Pyrophosphatase PpaX</fullName>
        <ecNumber evidence="1">3.6.1.1</ecNumber>
    </submittedName>
</protein>
<dbReference type="GO" id="GO:0004427">
    <property type="term" value="F:inorganic diphosphate phosphatase activity"/>
    <property type="evidence" value="ECO:0007669"/>
    <property type="project" value="UniProtKB-EC"/>
</dbReference>
<dbReference type="Pfam" id="PF13419">
    <property type="entry name" value="HAD_2"/>
    <property type="match status" value="1"/>
</dbReference>
<proteinExistence type="predicted"/>
<accession>A0A8J7KHL8</accession>
<dbReference type="GO" id="GO:0006281">
    <property type="term" value="P:DNA repair"/>
    <property type="evidence" value="ECO:0007669"/>
    <property type="project" value="TreeGrafter"/>
</dbReference>
<sequence length="218" mass="24695">MTNKITHVLFDFDGTLLNTNELIIATFQHVLDRHFPGKYNEESILPFLGPPLIETFTKVSPEKAEQLTAEYREWNVANHDAYARPFPGVKEMLYALKERGIHMALVSTKRRDVIEQGIRLLDLPDDLFETLVAIDDVKNAKPDPEPLQLAMERIGAHPETTIMVGDNHHDIEGGHNAGVRTVAVSWSAKGIDFLKQFHPTYIADTMEDIVRIVDEANR</sequence>
<evidence type="ECO:0000313" key="2">
    <source>
        <dbReference type="Proteomes" id="UP000622653"/>
    </source>
</evidence>
<gene>
    <name evidence="1" type="primary">ppaX</name>
    <name evidence="1" type="ORF">IRY55_07680</name>
</gene>
<evidence type="ECO:0000313" key="1">
    <source>
        <dbReference type="EMBL" id="MBF4501238.1"/>
    </source>
</evidence>
<organism evidence="1 2">
    <name type="scientific">Savagea serpentis</name>
    <dbReference type="NCBI Taxonomy" id="2785297"/>
    <lineage>
        <taxon>Bacteria</taxon>
        <taxon>Bacillati</taxon>
        <taxon>Bacillota</taxon>
        <taxon>Bacilli</taxon>
        <taxon>Bacillales</taxon>
        <taxon>Caryophanaceae</taxon>
        <taxon>Savagea</taxon>
    </lineage>
</organism>
<dbReference type="NCBIfam" id="TIGR01509">
    <property type="entry name" value="HAD-SF-IA-v3"/>
    <property type="match status" value="1"/>
</dbReference>
<dbReference type="SFLD" id="SFLDG01129">
    <property type="entry name" value="C1.5:_HAD__Beta-PGM__Phosphata"/>
    <property type="match status" value="1"/>
</dbReference>
<dbReference type="Gene3D" id="1.10.150.240">
    <property type="entry name" value="Putative phosphatase, domain 2"/>
    <property type="match status" value="1"/>
</dbReference>
<dbReference type="InterPro" id="IPR006439">
    <property type="entry name" value="HAD-SF_hydro_IA"/>
</dbReference>
<dbReference type="InterPro" id="IPR023198">
    <property type="entry name" value="PGP-like_dom2"/>
</dbReference>
<dbReference type="NCBIfam" id="NF009804">
    <property type="entry name" value="PRK13288.1"/>
    <property type="match status" value="1"/>
</dbReference>
<dbReference type="SFLD" id="SFLDG01135">
    <property type="entry name" value="C1.5.6:_HAD__Beta-PGM__Phospha"/>
    <property type="match status" value="1"/>
</dbReference>
<dbReference type="InterPro" id="IPR050155">
    <property type="entry name" value="HAD-like_hydrolase_sf"/>
</dbReference>
<keyword evidence="2" id="KW-1185">Reference proteome</keyword>
<dbReference type="InterPro" id="IPR036412">
    <property type="entry name" value="HAD-like_sf"/>
</dbReference>
<dbReference type="SFLD" id="SFLDS00003">
    <property type="entry name" value="Haloacid_Dehalogenase"/>
    <property type="match status" value="1"/>
</dbReference>
<dbReference type="Proteomes" id="UP000622653">
    <property type="component" value="Unassembled WGS sequence"/>
</dbReference>
<keyword evidence="1" id="KW-0378">Hydrolase</keyword>
<dbReference type="RefSeq" id="WP_194562725.1">
    <property type="nucleotide sequence ID" value="NZ_JADKPV010000003.1"/>
</dbReference>